<protein>
    <submittedName>
        <fullName evidence="2">Uncharacterized protein</fullName>
    </submittedName>
</protein>
<feature type="non-terminal residue" evidence="2">
    <location>
        <position position="1"/>
    </location>
</feature>
<dbReference type="Proteomes" id="UP000653002">
    <property type="component" value="Unassembled WGS sequence"/>
</dbReference>
<proteinExistence type="predicted"/>
<name>A0A8I0H9X3_XANCI</name>
<accession>A0A8I0H9X3</accession>
<dbReference type="AlphaFoldDB" id="A0A8I0H9X3"/>
<dbReference type="EMBL" id="JAABFR010002077">
    <property type="protein sequence ID" value="MBD4339140.1"/>
    <property type="molecule type" value="Genomic_DNA"/>
</dbReference>
<comment type="caution">
    <text evidence="2">The sequence shown here is derived from an EMBL/GenBank/DDBJ whole genome shotgun (WGS) entry which is preliminary data.</text>
</comment>
<gene>
    <name evidence="2" type="ORF">GUH15_24425</name>
</gene>
<feature type="compositionally biased region" description="Basic and acidic residues" evidence="1">
    <location>
        <begin position="41"/>
        <end position="52"/>
    </location>
</feature>
<sequence length="66" mass="7199">FVGRIISIKDDEVTFETGAAKNRMTVKKWAIQTKEGGSAEVKAKETKDEVKAAEATPDELTTGKDE</sequence>
<reference evidence="2" key="1">
    <citation type="submission" date="2020-01" db="EMBL/GenBank/DDBJ databases">
        <authorList>
            <person name="Richard D."/>
        </authorList>
    </citation>
    <scope>NUCLEOTIDE SEQUENCE</scope>
    <source>
        <strain evidence="2">JP541</strain>
    </source>
</reference>
<evidence type="ECO:0000313" key="3">
    <source>
        <dbReference type="Proteomes" id="UP000653002"/>
    </source>
</evidence>
<evidence type="ECO:0000313" key="2">
    <source>
        <dbReference type="EMBL" id="MBD4339140.1"/>
    </source>
</evidence>
<evidence type="ECO:0000256" key="1">
    <source>
        <dbReference type="SAM" id="MobiDB-lite"/>
    </source>
</evidence>
<feature type="region of interest" description="Disordered" evidence="1">
    <location>
        <begin position="36"/>
        <end position="66"/>
    </location>
</feature>
<organism evidence="2 3">
    <name type="scientific">Xanthomonas citri pv. citri</name>
    <dbReference type="NCBI Taxonomy" id="611301"/>
    <lineage>
        <taxon>Bacteria</taxon>
        <taxon>Pseudomonadati</taxon>
        <taxon>Pseudomonadota</taxon>
        <taxon>Gammaproteobacteria</taxon>
        <taxon>Lysobacterales</taxon>
        <taxon>Lysobacteraceae</taxon>
        <taxon>Xanthomonas</taxon>
    </lineage>
</organism>